<evidence type="ECO:0000256" key="5">
    <source>
        <dbReference type="HAMAP-Rule" id="MF_00378"/>
    </source>
</evidence>
<dbReference type="GO" id="GO:0006308">
    <property type="term" value="P:DNA catabolic process"/>
    <property type="evidence" value="ECO:0007669"/>
    <property type="project" value="UniProtKB-UniRule"/>
</dbReference>
<dbReference type="Pfam" id="PF13742">
    <property type="entry name" value="tRNA_anti_2"/>
    <property type="match status" value="1"/>
</dbReference>
<evidence type="ECO:0000256" key="4">
    <source>
        <dbReference type="ARBA" id="ARBA00022839"/>
    </source>
</evidence>
<dbReference type="PANTHER" id="PTHR30008">
    <property type="entry name" value="EXODEOXYRIBONUCLEASE 7 LARGE SUBUNIT"/>
    <property type="match status" value="1"/>
</dbReference>
<proteinExistence type="inferred from homology"/>
<dbReference type="Pfam" id="PF02601">
    <property type="entry name" value="Exonuc_VII_L"/>
    <property type="match status" value="1"/>
</dbReference>
<feature type="domain" description="OB-fold nucleic acid binding" evidence="8">
    <location>
        <begin position="7"/>
        <end position="101"/>
    </location>
</feature>
<evidence type="ECO:0000256" key="2">
    <source>
        <dbReference type="ARBA" id="ARBA00022722"/>
    </source>
</evidence>
<dbReference type="HAMAP" id="MF_00378">
    <property type="entry name" value="Exonuc_7_L"/>
    <property type="match status" value="1"/>
</dbReference>
<comment type="subunit">
    <text evidence="5">Heterooligomer composed of large and small subunits.</text>
</comment>
<comment type="similarity">
    <text evidence="5 6">Belongs to the XseA family.</text>
</comment>
<organism evidence="9 10">
    <name type="scientific">Aminipila luticellarii</name>
    <dbReference type="NCBI Taxonomy" id="2507160"/>
    <lineage>
        <taxon>Bacteria</taxon>
        <taxon>Bacillati</taxon>
        <taxon>Bacillota</taxon>
        <taxon>Clostridia</taxon>
        <taxon>Peptostreptococcales</taxon>
        <taxon>Anaerovoracaceae</taxon>
        <taxon>Aminipila</taxon>
    </lineage>
</organism>
<evidence type="ECO:0000313" key="10">
    <source>
        <dbReference type="Proteomes" id="UP000287601"/>
    </source>
</evidence>
<dbReference type="KEGG" id="amij:EQM06_06120"/>
<keyword evidence="1 5" id="KW-0963">Cytoplasm</keyword>
<evidence type="ECO:0000259" key="8">
    <source>
        <dbReference type="Pfam" id="PF13742"/>
    </source>
</evidence>
<dbReference type="OrthoDB" id="9802795at2"/>
<dbReference type="CDD" id="cd04489">
    <property type="entry name" value="ExoVII_LU_OBF"/>
    <property type="match status" value="1"/>
</dbReference>
<evidence type="ECO:0000256" key="6">
    <source>
        <dbReference type="RuleBase" id="RU004355"/>
    </source>
</evidence>
<accession>A0A410PV99</accession>
<sequence length="403" mass="45063">MAIKPIRVSQLNAYIKRVLQSDPLLGSVSVIGEISNLKFHGTGHVYFTLKDQNSKINCFLSAENFRFLRFELADGMEITAEGYIYLYEKGGTYSLNIRDIQVAGLGNLRVAFEQLKEKLAKQGLFDEKYKKPIPFFPNKIAVITSETGAAVRDIIKIIKQRNNIVDVLVYPVLVQGPNAAPEIAEAIRQVNLLFPETDTIIAGRGGGSMEELWAFNEEMVARSIFESKIPIISAVGHEIDFTIADFVADKRAETPTAAAQMAVPDILELKNTVLQLKNNLQHHLSSLVKSKELQLQRCNLEALTSKLENRIDLQKNHVDNQRKELVTLVNNLIYNNKIRMDSAKAQLEALNPRSIMDRGYSAITDSSGRLIRSVETLKIEAAFTAVLKDGSFEGTVTKIRKDE</sequence>
<dbReference type="InterPro" id="IPR025824">
    <property type="entry name" value="OB-fold_nuc-bd_dom"/>
</dbReference>
<dbReference type="GO" id="GO:0009318">
    <property type="term" value="C:exodeoxyribonuclease VII complex"/>
    <property type="evidence" value="ECO:0007669"/>
    <property type="project" value="UniProtKB-UniRule"/>
</dbReference>
<dbReference type="InterPro" id="IPR020579">
    <property type="entry name" value="Exonuc_VII_lsu_C"/>
</dbReference>
<dbReference type="NCBIfam" id="TIGR00237">
    <property type="entry name" value="xseA"/>
    <property type="match status" value="1"/>
</dbReference>
<evidence type="ECO:0000256" key="1">
    <source>
        <dbReference type="ARBA" id="ARBA00022490"/>
    </source>
</evidence>
<comment type="subcellular location">
    <subcellularLocation>
        <location evidence="5 6">Cytoplasm</location>
    </subcellularLocation>
</comment>
<dbReference type="InterPro" id="IPR003753">
    <property type="entry name" value="Exonuc_VII_L"/>
</dbReference>
<keyword evidence="2 5" id="KW-0540">Nuclease</keyword>
<reference evidence="9 10" key="1">
    <citation type="submission" date="2019-01" db="EMBL/GenBank/DDBJ databases">
        <title>Draft genomes of a novel of Aminipila strains.</title>
        <authorList>
            <person name="Ma S."/>
        </authorList>
    </citation>
    <scope>NUCLEOTIDE SEQUENCE [LARGE SCALE GENOMIC DNA]</scope>
    <source>
        <strain evidence="10">JN-39</strain>
    </source>
</reference>
<dbReference type="EC" id="3.1.11.6" evidence="5"/>
<keyword evidence="10" id="KW-1185">Reference proteome</keyword>
<feature type="domain" description="Exonuclease VII large subunit C-terminal" evidence="7">
    <location>
        <begin position="124"/>
        <end position="324"/>
    </location>
</feature>
<dbReference type="Proteomes" id="UP000287601">
    <property type="component" value="Chromosome"/>
</dbReference>
<evidence type="ECO:0000256" key="3">
    <source>
        <dbReference type="ARBA" id="ARBA00022801"/>
    </source>
</evidence>
<gene>
    <name evidence="5" type="primary">xseA</name>
    <name evidence="9" type="ORF">EQM06_06120</name>
</gene>
<dbReference type="PANTHER" id="PTHR30008:SF0">
    <property type="entry name" value="EXODEOXYRIBONUCLEASE 7 LARGE SUBUNIT"/>
    <property type="match status" value="1"/>
</dbReference>
<dbReference type="AlphaFoldDB" id="A0A410PV99"/>
<dbReference type="RefSeq" id="WP_128745493.1">
    <property type="nucleotide sequence ID" value="NZ_CP035281.1"/>
</dbReference>
<keyword evidence="4 5" id="KW-0269">Exonuclease</keyword>
<comment type="catalytic activity">
    <reaction evidence="5 6">
        <text>Exonucleolytic cleavage in either 5'- to 3'- or 3'- to 5'-direction to yield nucleoside 5'-phosphates.</text>
        <dbReference type="EC" id="3.1.11.6"/>
    </reaction>
</comment>
<dbReference type="GO" id="GO:0005737">
    <property type="term" value="C:cytoplasm"/>
    <property type="evidence" value="ECO:0007669"/>
    <property type="project" value="UniProtKB-SubCell"/>
</dbReference>
<evidence type="ECO:0000259" key="7">
    <source>
        <dbReference type="Pfam" id="PF02601"/>
    </source>
</evidence>
<dbReference type="EMBL" id="CP035281">
    <property type="protein sequence ID" value="QAT42844.1"/>
    <property type="molecule type" value="Genomic_DNA"/>
</dbReference>
<comment type="function">
    <text evidence="5">Bidirectionally degrades single-stranded DNA into large acid-insoluble oligonucleotides, which are then degraded further into small acid-soluble oligonucleotides.</text>
</comment>
<evidence type="ECO:0000313" key="9">
    <source>
        <dbReference type="EMBL" id="QAT42844.1"/>
    </source>
</evidence>
<protein>
    <recommendedName>
        <fullName evidence="5">Exodeoxyribonuclease 7 large subunit</fullName>
        <ecNumber evidence="5">3.1.11.6</ecNumber>
    </recommendedName>
    <alternativeName>
        <fullName evidence="5">Exodeoxyribonuclease VII large subunit</fullName>
        <shortName evidence="5">Exonuclease VII large subunit</shortName>
    </alternativeName>
</protein>
<dbReference type="GO" id="GO:0008855">
    <property type="term" value="F:exodeoxyribonuclease VII activity"/>
    <property type="evidence" value="ECO:0007669"/>
    <property type="project" value="UniProtKB-UniRule"/>
</dbReference>
<keyword evidence="3 5" id="KW-0378">Hydrolase</keyword>
<dbReference type="GO" id="GO:0003676">
    <property type="term" value="F:nucleic acid binding"/>
    <property type="evidence" value="ECO:0007669"/>
    <property type="project" value="InterPro"/>
</dbReference>
<name>A0A410PV99_9FIRM</name>